<dbReference type="InterPro" id="IPR046335">
    <property type="entry name" value="LacI/GalR-like_sensor"/>
</dbReference>
<dbReference type="SMART" id="SM00354">
    <property type="entry name" value="HTH_LACI"/>
    <property type="match status" value="1"/>
</dbReference>
<evidence type="ECO:0000313" key="6">
    <source>
        <dbReference type="EMBL" id="QNM07286.1"/>
    </source>
</evidence>
<reference evidence="6 7" key="1">
    <citation type="submission" date="2020-08" db="EMBL/GenBank/DDBJ databases">
        <authorList>
            <person name="Liu C."/>
            <person name="Sun Q."/>
        </authorList>
    </citation>
    <scope>NUCLEOTIDE SEQUENCE [LARGE SCALE GENOMIC DNA]</scope>
    <source>
        <strain evidence="6 7">NSJ-29</strain>
    </source>
</reference>
<dbReference type="EMBL" id="CP060635">
    <property type="protein sequence ID" value="QNM07286.1"/>
    <property type="molecule type" value="Genomic_DNA"/>
</dbReference>
<evidence type="ECO:0000256" key="1">
    <source>
        <dbReference type="ARBA" id="ARBA00023015"/>
    </source>
</evidence>
<dbReference type="CDD" id="cd06267">
    <property type="entry name" value="PBP1_LacI_sugar_binding-like"/>
    <property type="match status" value="1"/>
</dbReference>
<proteinExistence type="predicted"/>
<dbReference type="InterPro" id="IPR028082">
    <property type="entry name" value="Peripla_BP_I"/>
</dbReference>
<evidence type="ECO:0000313" key="7">
    <source>
        <dbReference type="Proteomes" id="UP000515860"/>
    </source>
</evidence>
<keyword evidence="1" id="KW-0805">Transcription regulation</keyword>
<dbReference type="SUPFAM" id="SSF47413">
    <property type="entry name" value="lambda repressor-like DNA-binding domains"/>
    <property type="match status" value="1"/>
</dbReference>
<dbReference type="GO" id="GO:0003700">
    <property type="term" value="F:DNA-binding transcription factor activity"/>
    <property type="evidence" value="ECO:0007669"/>
    <property type="project" value="TreeGrafter"/>
</dbReference>
<feature type="coiled-coil region" evidence="4">
    <location>
        <begin position="85"/>
        <end position="119"/>
    </location>
</feature>
<dbReference type="SUPFAM" id="SSF53822">
    <property type="entry name" value="Periplasmic binding protein-like I"/>
    <property type="match status" value="1"/>
</dbReference>
<dbReference type="KEGG" id="whj:H9Q79_10010"/>
<accession>A0A7G9G904</accession>
<dbReference type="CDD" id="cd01392">
    <property type="entry name" value="HTH_LacI"/>
    <property type="match status" value="1"/>
</dbReference>
<evidence type="ECO:0000256" key="3">
    <source>
        <dbReference type="ARBA" id="ARBA00023163"/>
    </source>
</evidence>
<dbReference type="Gene3D" id="3.40.50.2300">
    <property type="match status" value="2"/>
</dbReference>
<keyword evidence="7" id="KW-1185">Reference proteome</keyword>
<evidence type="ECO:0000256" key="2">
    <source>
        <dbReference type="ARBA" id="ARBA00023125"/>
    </source>
</evidence>
<sequence length="358" mass="39792">MDTVTIKDIARKCGVGVSTVSRAMNNHPDINPKTKEMILQVIAESGFVPNNSARNLKRVDARAVALLVKGMDNMFFTDIIHTIEKETQEQKYSCILQQVEEDENELELALELVKEKRLRGIIFLGGNFAHPEELQRRLTVPFVISTIGQLEKAGGYIGGSVSVDNRKESFKIVDYLCSLGHRQIAVLTSAEDDESIGKLRLDGYRQALENRGIAFDPSLVVYMEPEIDRYSLASGYRMTKKLLEAGARFSALYATADTLALGACRALKEAGVEVPADCSVAGFDGLDAGKYYIPSLTTLEQPAEEIAEATVRHLFQLIRKKEKPRRLFFEGKLVVRESTQEYRTRGDSATGGNHGREN</sequence>
<dbReference type="InterPro" id="IPR010982">
    <property type="entry name" value="Lambda_DNA-bd_dom_sf"/>
</dbReference>
<dbReference type="InterPro" id="IPR000843">
    <property type="entry name" value="HTH_LacI"/>
</dbReference>
<keyword evidence="2 6" id="KW-0238">DNA-binding</keyword>
<keyword evidence="3" id="KW-0804">Transcription</keyword>
<feature type="domain" description="HTH lacI-type" evidence="5">
    <location>
        <begin position="4"/>
        <end position="58"/>
    </location>
</feature>
<dbReference type="Pfam" id="PF00356">
    <property type="entry name" value="LacI"/>
    <property type="match status" value="1"/>
</dbReference>
<evidence type="ECO:0000256" key="4">
    <source>
        <dbReference type="SAM" id="Coils"/>
    </source>
</evidence>
<dbReference type="GO" id="GO:0000976">
    <property type="term" value="F:transcription cis-regulatory region binding"/>
    <property type="evidence" value="ECO:0007669"/>
    <property type="project" value="TreeGrafter"/>
</dbReference>
<keyword evidence="4" id="KW-0175">Coiled coil</keyword>
<dbReference type="PANTHER" id="PTHR30146">
    <property type="entry name" value="LACI-RELATED TRANSCRIPTIONAL REPRESSOR"/>
    <property type="match status" value="1"/>
</dbReference>
<dbReference type="Pfam" id="PF13377">
    <property type="entry name" value="Peripla_BP_3"/>
    <property type="match status" value="1"/>
</dbReference>
<dbReference type="AlphaFoldDB" id="A0A7G9G904"/>
<gene>
    <name evidence="6" type="ORF">H9Q79_10010</name>
</gene>
<dbReference type="PROSITE" id="PS50932">
    <property type="entry name" value="HTH_LACI_2"/>
    <property type="match status" value="1"/>
</dbReference>
<evidence type="ECO:0000259" key="5">
    <source>
        <dbReference type="PROSITE" id="PS50932"/>
    </source>
</evidence>
<dbReference type="RefSeq" id="WP_118647572.1">
    <property type="nucleotide sequence ID" value="NZ_CP060635.1"/>
</dbReference>
<dbReference type="Proteomes" id="UP000515860">
    <property type="component" value="Chromosome"/>
</dbReference>
<name>A0A7G9G904_9FIRM</name>
<organism evidence="6 7">
    <name type="scientific">Wansuia hejianensis</name>
    <dbReference type="NCBI Taxonomy" id="2763667"/>
    <lineage>
        <taxon>Bacteria</taxon>
        <taxon>Bacillati</taxon>
        <taxon>Bacillota</taxon>
        <taxon>Clostridia</taxon>
        <taxon>Lachnospirales</taxon>
        <taxon>Lachnospiraceae</taxon>
        <taxon>Wansuia</taxon>
    </lineage>
</organism>
<dbReference type="Gene3D" id="1.10.260.40">
    <property type="entry name" value="lambda repressor-like DNA-binding domains"/>
    <property type="match status" value="1"/>
</dbReference>
<protein>
    <submittedName>
        <fullName evidence="6">LacI family DNA-binding transcriptional regulator</fullName>
    </submittedName>
</protein>
<dbReference type="PANTHER" id="PTHR30146:SF109">
    <property type="entry name" value="HTH-TYPE TRANSCRIPTIONAL REGULATOR GALS"/>
    <property type="match status" value="1"/>
</dbReference>